<evidence type="ECO:0000313" key="5">
    <source>
        <dbReference type="Proteomes" id="UP000831786"/>
    </source>
</evidence>
<evidence type="ECO:0000313" key="4">
    <source>
        <dbReference type="EMBL" id="UOQ57699.1"/>
    </source>
</evidence>
<dbReference type="PANTHER" id="PTHR23028:SF53">
    <property type="entry name" value="ACYL_TRANSF_3 DOMAIN-CONTAINING PROTEIN"/>
    <property type="match status" value="1"/>
</dbReference>
<feature type="transmembrane region" description="Helical" evidence="1">
    <location>
        <begin position="46"/>
        <end position="68"/>
    </location>
</feature>
<dbReference type="EMBL" id="CP095045">
    <property type="protein sequence ID" value="UOQ57699.1"/>
    <property type="molecule type" value="Genomic_DNA"/>
</dbReference>
<organism evidence="4 5">
    <name type="scientific">Leucobacter allii</name>
    <dbReference type="NCBI Taxonomy" id="2932247"/>
    <lineage>
        <taxon>Bacteria</taxon>
        <taxon>Bacillati</taxon>
        <taxon>Actinomycetota</taxon>
        <taxon>Actinomycetes</taxon>
        <taxon>Micrococcales</taxon>
        <taxon>Microbacteriaceae</taxon>
        <taxon>Leucobacter</taxon>
    </lineage>
</organism>
<dbReference type="Pfam" id="PF01757">
    <property type="entry name" value="Acyl_transf_3"/>
    <property type="match status" value="1"/>
</dbReference>
<feature type="transmembrane region" description="Helical" evidence="1">
    <location>
        <begin position="161"/>
        <end position="179"/>
    </location>
</feature>
<dbReference type="InterPro" id="IPR043968">
    <property type="entry name" value="SGNH"/>
</dbReference>
<feature type="transmembrane region" description="Helical" evidence="1">
    <location>
        <begin position="89"/>
        <end position="112"/>
    </location>
</feature>
<dbReference type="GO" id="GO:0016746">
    <property type="term" value="F:acyltransferase activity"/>
    <property type="evidence" value="ECO:0007669"/>
    <property type="project" value="UniProtKB-KW"/>
</dbReference>
<protein>
    <submittedName>
        <fullName evidence="4">Acyltransferase</fullName>
    </submittedName>
</protein>
<feature type="domain" description="Acyltransferase 3" evidence="2">
    <location>
        <begin position="22"/>
        <end position="356"/>
    </location>
</feature>
<dbReference type="RefSeq" id="WP_244728523.1">
    <property type="nucleotide sequence ID" value="NZ_CP095045.1"/>
</dbReference>
<feature type="transmembrane region" description="Helical" evidence="1">
    <location>
        <begin position="21"/>
        <end position="40"/>
    </location>
</feature>
<name>A0ABY4FNA0_9MICO</name>
<sequence length="706" mass="75197">MPSIARERAPESERTRRGIRLDIQGLRALAVALVVGYHLFPERLSGGYLGVDVFFVISGYLIIGHLLRELDRTGRIRIARFWARRVRRLIPAALLVLLVCAVLAVAVMPAIVRVQNLGDIGFAAGYLLNWHLAAGAVDYLDAANPPSLVQHYWSLSVEEQFYLVTPLLIAGAALLAARLRGDRRRLIATVLAAAFAASLIHSIALTAASPQEAYFVTTTRVWEFLLGGLVAMLPAARLPGAAKHALSLAALLAILAAAYGFDAATAFPGWIALIPVAATGALLWVGDSATGLAPQRLAHARPVQFVGDASYAIYLWHWPLIVVLDATLGADPAAPLAHWRLALIVLPATLLLAWATRRFVEEPVRRARGPLERPPVVFGGMAVAAGLVIALCAAQILAAEADTDRRRAEIQALLDGDALGGAAAGEARCVGAGALVADCAAPHARTPAVDPAFAEADKPWYWFTDGDGRAYCTETTVGTWTERSCDVPAADPGPDAPGVVVLGDSHAEHVFAPIQRVAAEQGWDLRLESRASCGLFARPAAGDDANAARCAEWGERLRGEIAADPEVDTVLVSLRTELYDLPAEAAEGLAELRDAGKRVVVIRDVPVVGVRGPDGAPLTGPECVLASGQGDDPCTWTNPWPEDWLIETAVALGLDIVDTYGIMCPEETCHMVTGDLVMYTDDNHLTGMFSLSLAPWFAKTLAPIVD</sequence>
<keyword evidence="4" id="KW-0808">Transferase</keyword>
<feature type="transmembrane region" description="Helical" evidence="1">
    <location>
        <begin position="376"/>
        <end position="398"/>
    </location>
</feature>
<reference evidence="4 5" key="1">
    <citation type="submission" date="2022-04" db="EMBL/GenBank/DDBJ databases">
        <title>Leucobacter sp. isolated from rhizosphere of garlic.</title>
        <authorList>
            <person name="Won M."/>
            <person name="Lee C.-M."/>
            <person name="Woen H.-Y."/>
            <person name="Kwon S.-W."/>
        </authorList>
    </citation>
    <scope>NUCLEOTIDE SEQUENCE [LARGE SCALE GENOMIC DNA]</scope>
    <source>
        <strain evidence="4 5">H21R-40</strain>
    </source>
</reference>
<accession>A0ABY4FNA0</accession>
<feature type="transmembrane region" description="Helical" evidence="1">
    <location>
        <begin position="336"/>
        <end position="355"/>
    </location>
</feature>
<feature type="transmembrane region" description="Helical" evidence="1">
    <location>
        <begin position="245"/>
        <end position="261"/>
    </location>
</feature>
<keyword evidence="4" id="KW-0012">Acyltransferase</keyword>
<dbReference type="PANTHER" id="PTHR23028">
    <property type="entry name" value="ACETYLTRANSFERASE"/>
    <property type="match status" value="1"/>
</dbReference>
<evidence type="ECO:0000259" key="3">
    <source>
        <dbReference type="Pfam" id="PF19040"/>
    </source>
</evidence>
<keyword evidence="1" id="KW-0812">Transmembrane</keyword>
<feature type="transmembrane region" description="Helical" evidence="1">
    <location>
        <begin position="186"/>
        <end position="207"/>
    </location>
</feature>
<dbReference type="InterPro" id="IPR002656">
    <property type="entry name" value="Acyl_transf_3_dom"/>
</dbReference>
<keyword evidence="5" id="KW-1185">Reference proteome</keyword>
<keyword evidence="1" id="KW-0472">Membrane</keyword>
<feature type="transmembrane region" description="Helical" evidence="1">
    <location>
        <begin position="267"/>
        <end position="285"/>
    </location>
</feature>
<dbReference type="Pfam" id="PF19040">
    <property type="entry name" value="SGNH"/>
    <property type="match status" value="1"/>
</dbReference>
<keyword evidence="1" id="KW-1133">Transmembrane helix</keyword>
<feature type="domain" description="SGNH" evidence="3">
    <location>
        <begin position="483"/>
        <end position="698"/>
    </location>
</feature>
<evidence type="ECO:0000256" key="1">
    <source>
        <dbReference type="SAM" id="Phobius"/>
    </source>
</evidence>
<dbReference type="InterPro" id="IPR050879">
    <property type="entry name" value="Acyltransferase_3"/>
</dbReference>
<dbReference type="Proteomes" id="UP000831786">
    <property type="component" value="Chromosome"/>
</dbReference>
<evidence type="ECO:0000259" key="2">
    <source>
        <dbReference type="Pfam" id="PF01757"/>
    </source>
</evidence>
<proteinExistence type="predicted"/>
<gene>
    <name evidence="4" type="ORF">MUN78_02305</name>
</gene>